<evidence type="ECO:0000313" key="2">
    <source>
        <dbReference type="Proteomes" id="UP000197138"/>
    </source>
</evidence>
<dbReference type="Proteomes" id="UP000197138">
    <property type="component" value="Unassembled WGS sequence"/>
</dbReference>
<name>A0A218XM80_PUNGR</name>
<protein>
    <submittedName>
        <fullName evidence="1">Uncharacterized protein</fullName>
    </submittedName>
</protein>
<proteinExistence type="predicted"/>
<dbReference type="EMBL" id="MTKT01001132">
    <property type="protein sequence ID" value="OWM85779.1"/>
    <property type="molecule type" value="Genomic_DNA"/>
</dbReference>
<organism evidence="1 2">
    <name type="scientific">Punica granatum</name>
    <name type="common">Pomegranate</name>
    <dbReference type="NCBI Taxonomy" id="22663"/>
    <lineage>
        <taxon>Eukaryota</taxon>
        <taxon>Viridiplantae</taxon>
        <taxon>Streptophyta</taxon>
        <taxon>Embryophyta</taxon>
        <taxon>Tracheophyta</taxon>
        <taxon>Spermatophyta</taxon>
        <taxon>Magnoliopsida</taxon>
        <taxon>eudicotyledons</taxon>
        <taxon>Gunneridae</taxon>
        <taxon>Pentapetalae</taxon>
        <taxon>rosids</taxon>
        <taxon>malvids</taxon>
        <taxon>Myrtales</taxon>
        <taxon>Lythraceae</taxon>
        <taxon>Punica</taxon>
    </lineage>
</organism>
<evidence type="ECO:0000313" key="1">
    <source>
        <dbReference type="EMBL" id="OWM85779.1"/>
    </source>
</evidence>
<accession>A0A218XM80</accession>
<sequence>MASAILNRPFALPWTTAYIFPICAPPKCSWFSTPCILKRYASQEEYDFQDTRWGIEGYGWSCHWFGP</sequence>
<reference evidence="2" key="1">
    <citation type="journal article" date="2017" name="Plant J.">
        <title>The pomegranate (Punica granatum L.) genome and the genomics of punicalagin biosynthesis.</title>
        <authorList>
            <person name="Qin G."/>
            <person name="Xu C."/>
            <person name="Ming R."/>
            <person name="Tang H."/>
            <person name="Guyot R."/>
            <person name="Kramer E.M."/>
            <person name="Hu Y."/>
            <person name="Yi X."/>
            <person name="Qi Y."/>
            <person name="Xu X."/>
            <person name="Gao Z."/>
            <person name="Pan H."/>
            <person name="Jian J."/>
            <person name="Tian Y."/>
            <person name="Yue Z."/>
            <person name="Xu Y."/>
        </authorList>
    </citation>
    <scope>NUCLEOTIDE SEQUENCE [LARGE SCALE GENOMIC DNA]</scope>
    <source>
        <strain evidence="2">cv. Dabenzi</strain>
    </source>
</reference>
<dbReference type="AlphaFoldDB" id="A0A218XM80"/>
<comment type="caution">
    <text evidence="1">The sequence shown here is derived from an EMBL/GenBank/DDBJ whole genome shotgun (WGS) entry which is preliminary data.</text>
</comment>
<gene>
    <name evidence="1" type="ORF">CDL15_Pgr023712</name>
</gene>